<feature type="compositionally biased region" description="Polar residues" evidence="10">
    <location>
        <begin position="21"/>
        <end position="30"/>
    </location>
</feature>
<dbReference type="InterPro" id="IPR044066">
    <property type="entry name" value="TRIAD_supradom"/>
</dbReference>
<evidence type="ECO:0000259" key="11">
    <source>
        <dbReference type="PROSITE" id="PS50089"/>
    </source>
</evidence>
<dbReference type="EMBL" id="JARKIE010000413">
    <property type="protein sequence ID" value="KAJ7642856.1"/>
    <property type="molecule type" value="Genomic_DNA"/>
</dbReference>
<comment type="catalytic activity">
    <reaction evidence="1">
        <text>[E2 ubiquitin-conjugating enzyme]-S-ubiquitinyl-L-cysteine + [acceptor protein]-L-lysine = [E2 ubiquitin-conjugating enzyme]-L-cysteine + [acceptor protein]-N(6)-ubiquitinyl-L-lysine.</text>
        <dbReference type="EC" id="2.3.2.31"/>
    </reaction>
</comment>
<dbReference type="CDD" id="cd22585">
    <property type="entry name" value="Rcat_RBR_DEAH12-like"/>
    <property type="match status" value="1"/>
</dbReference>
<dbReference type="Pfam" id="PF22191">
    <property type="entry name" value="IBR_1"/>
    <property type="match status" value="1"/>
</dbReference>
<evidence type="ECO:0000256" key="2">
    <source>
        <dbReference type="ARBA" id="ARBA00012251"/>
    </source>
</evidence>
<dbReference type="Gene3D" id="3.30.40.10">
    <property type="entry name" value="Zinc/RING finger domain, C3HC4 (zinc finger)"/>
    <property type="match status" value="1"/>
</dbReference>
<proteinExistence type="predicted"/>
<keyword evidence="8" id="KW-0862">Zinc</keyword>
<evidence type="ECO:0000256" key="9">
    <source>
        <dbReference type="PROSITE-ProRule" id="PRU00175"/>
    </source>
</evidence>
<evidence type="ECO:0000256" key="10">
    <source>
        <dbReference type="SAM" id="MobiDB-lite"/>
    </source>
</evidence>
<dbReference type="InterPro" id="IPR017907">
    <property type="entry name" value="Znf_RING_CS"/>
</dbReference>
<dbReference type="Pfam" id="PF13445">
    <property type="entry name" value="zf-RING_UBOX"/>
    <property type="match status" value="1"/>
</dbReference>
<dbReference type="InterPro" id="IPR013083">
    <property type="entry name" value="Znf_RING/FYVE/PHD"/>
</dbReference>
<dbReference type="AlphaFoldDB" id="A0AAD7FXK1"/>
<keyword evidence="3" id="KW-0808">Transferase</keyword>
<dbReference type="PROSITE" id="PS50089">
    <property type="entry name" value="ZF_RING_2"/>
    <property type="match status" value="1"/>
</dbReference>
<dbReference type="InterPro" id="IPR027370">
    <property type="entry name" value="Znf-RING_euk"/>
</dbReference>
<organism evidence="13 14">
    <name type="scientific">Mycena rosella</name>
    <name type="common">Pink bonnet</name>
    <name type="synonym">Agaricus rosellus</name>
    <dbReference type="NCBI Taxonomy" id="1033263"/>
    <lineage>
        <taxon>Eukaryota</taxon>
        <taxon>Fungi</taxon>
        <taxon>Dikarya</taxon>
        <taxon>Basidiomycota</taxon>
        <taxon>Agaricomycotina</taxon>
        <taxon>Agaricomycetes</taxon>
        <taxon>Agaricomycetidae</taxon>
        <taxon>Agaricales</taxon>
        <taxon>Marasmiineae</taxon>
        <taxon>Mycenaceae</taxon>
        <taxon>Mycena</taxon>
    </lineage>
</organism>
<evidence type="ECO:0000256" key="6">
    <source>
        <dbReference type="ARBA" id="ARBA00022771"/>
    </source>
</evidence>
<name>A0AAD7FXK1_MYCRO</name>
<dbReference type="CDD" id="cd20335">
    <property type="entry name" value="BRcat_RBR"/>
    <property type="match status" value="1"/>
</dbReference>
<comment type="caution">
    <text evidence="13">The sequence shown here is derived from an EMBL/GenBank/DDBJ whole genome shotgun (WGS) entry which is preliminary data.</text>
</comment>
<dbReference type="SUPFAM" id="SSF54928">
    <property type="entry name" value="RNA-binding domain, RBD"/>
    <property type="match status" value="1"/>
</dbReference>
<dbReference type="Pfam" id="PF01485">
    <property type="entry name" value="IBR"/>
    <property type="match status" value="1"/>
</dbReference>
<dbReference type="EC" id="2.3.2.31" evidence="2"/>
<evidence type="ECO:0000313" key="13">
    <source>
        <dbReference type="EMBL" id="KAJ7642856.1"/>
    </source>
</evidence>
<keyword evidence="4" id="KW-0479">Metal-binding</keyword>
<accession>A0AAD7FXK1</accession>
<evidence type="ECO:0000256" key="3">
    <source>
        <dbReference type="ARBA" id="ARBA00022679"/>
    </source>
</evidence>
<dbReference type="GO" id="GO:0061630">
    <property type="term" value="F:ubiquitin protein ligase activity"/>
    <property type="evidence" value="ECO:0007669"/>
    <property type="project" value="UniProtKB-EC"/>
</dbReference>
<feature type="domain" description="RING-type" evidence="11">
    <location>
        <begin position="576"/>
        <end position="618"/>
    </location>
</feature>
<evidence type="ECO:0000256" key="7">
    <source>
        <dbReference type="ARBA" id="ARBA00022786"/>
    </source>
</evidence>
<dbReference type="InterPro" id="IPR035979">
    <property type="entry name" value="RBD_domain_sf"/>
</dbReference>
<gene>
    <name evidence="13" type="ORF">B0H17DRAFT_1216309</name>
</gene>
<evidence type="ECO:0000256" key="4">
    <source>
        <dbReference type="ARBA" id="ARBA00022723"/>
    </source>
</evidence>
<dbReference type="GO" id="GO:0016567">
    <property type="term" value="P:protein ubiquitination"/>
    <property type="evidence" value="ECO:0007669"/>
    <property type="project" value="InterPro"/>
</dbReference>
<dbReference type="PROSITE" id="PS00518">
    <property type="entry name" value="ZF_RING_1"/>
    <property type="match status" value="1"/>
</dbReference>
<dbReference type="InterPro" id="IPR002867">
    <property type="entry name" value="IBR_dom"/>
</dbReference>
<dbReference type="InterPro" id="IPR001841">
    <property type="entry name" value="Znf_RING"/>
</dbReference>
<dbReference type="Gene3D" id="1.20.120.1750">
    <property type="match status" value="1"/>
</dbReference>
<dbReference type="Proteomes" id="UP001221757">
    <property type="component" value="Unassembled WGS sequence"/>
</dbReference>
<protein>
    <recommendedName>
        <fullName evidence="2">RBR-type E3 ubiquitin transferase</fullName>
        <ecNumber evidence="2">2.3.2.31</ecNumber>
    </recommendedName>
</protein>
<feature type="region of interest" description="Disordered" evidence="10">
    <location>
        <begin position="56"/>
        <end position="76"/>
    </location>
</feature>
<evidence type="ECO:0000256" key="1">
    <source>
        <dbReference type="ARBA" id="ARBA00001798"/>
    </source>
</evidence>
<dbReference type="InterPro" id="IPR031127">
    <property type="entry name" value="E3_UB_ligase_RBR"/>
</dbReference>
<keyword evidence="14" id="KW-1185">Reference proteome</keyword>
<dbReference type="GO" id="GO:0003676">
    <property type="term" value="F:nucleic acid binding"/>
    <property type="evidence" value="ECO:0007669"/>
    <property type="project" value="InterPro"/>
</dbReference>
<reference evidence="13" key="1">
    <citation type="submission" date="2023-03" db="EMBL/GenBank/DDBJ databases">
        <title>Massive genome expansion in bonnet fungi (Mycena s.s.) driven by repeated elements and novel gene families across ecological guilds.</title>
        <authorList>
            <consortium name="Lawrence Berkeley National Laboratory"/>
            <person name="Harder C.B."/>
            <person name="Miyauchi S."/>
            <person name="Viragh M."/>
            <person name="Kuo A."/>
            <person name="Thoen E."/>
            <person name="Andreopoulos B."/>
            <person name="Lu D."/>
            <person name="Skrede I."/>
            <person name="Drula E."/>
            <person name="Henrissat B."/>
            <person name="Morin E."/>
            <person name="Kohler A."/>
            <person name="Barry K."/>
            <person name="LaButti K."/>
            <person name="Morin E."/>
            <person name="Salamov A."/>
            <person name="Lipzen A."/>
            <person name="Mereny Z."/>
            <person name="Hegedus B."/>
            <person name="Baldrian P."/>
            <person name="Stursova M."/>
            <person name="Weitz H."/>
            <person name="Taylor A."/>
            <person name="Grigoriev I.V."/>
            <person name="Nagy L.G."/>
            <person name="Martin F."/>
            <person name="Kauserud H."/>
        </authorList>
    </citation>
    <scope>NUCLEOTIDE SEQUENCE</scope>
    <source>
        <strain evidence="13">CBHHK067</strain>
    </source>
</reference>
<keyword evidence="5" id="KW-0677">Repeat</keyword>
<feature type="region of interest" description="Disordered" evidence="10">
    <location>
        <begin position="1"/>
        <end position="38"/>
    </location>
</feature>
<dbReference type="SUPFAM" id="SSF57850">
    <property type="entry name" value="RING/U-box"/>
    <property type="match status" value="3"/>
</dbReference>
<dbReference type="PROSITE" id="PS51873">
    <property type="entry name" value="TRIAD"/>
    <property type="match status" value="1"/>
</dbReference>
<feature type="domain" description="RING-type" evidence="12">
    <location>
        <begin position="572"/>
        <end position="791"/>
    </location>
</feature>
<keyword evidence="7" id="KW-0833">Ubl conjugation pathway</keyword>
<sequence length="800" mass="87916">MKGQHCAFSHDGGDTIPVPDVSSNVQTQENPVIGSEENTPLLFIPRQHSSEATTTKLEQLDHPTEDPATEPPLLPSTDRSMYNCSVNFGAGAAVLRVITPFESRRILISNIPASVSDGDISAAIFRLTTPADVQMHRPPLSALAAATLMFDDANAAAQAVSLISEISIGGKVLCGQLDLHPHAAAEEGKGVLRSRKIKLTWYGRRESAFVHYSTARSAEEHSKRLNGALYRGYTLSASFRPTAPAPTTRYRIRPSTQLFTVMLRNLPLDTSKIHLTGFCQAQSVALDPPRCPEDSAIQMQRALERFGSVDTFDVWPTTKATAKITAFAQFQNPSAAGAAESALGTSPPVFLGRIPFFIERTFSVKYNIRGNLFAKIKGAVDLLAGLHPTMIRYYLGENFKEPVVLVVHGSEPKELGRMKTELDRIVQGELLVVDGQKFWDDFFERAEGETFLESLNAGENMFVRCDSRTRTLRVFGPEMDRVQARNLIIDKLVEIGAHRHVFPLRKDLIRVLLRGRLRELQDSLGVDCLTIDVVGRTLTVHGDANYVRRVQAELSALESGNILGSVKVEASAENTCPVCFCDVEDPVKLDCGHVYCRECLQHYLRPASQDTGFSPRECLAEVTPSAGGDPRSAAPCRLGIACSIIRSLLTSAEEDCLLRASFLAHINEHPTDFRYCPSPDCEMVYRPSGMGSSFQCPSCLVQVCPACNVGHEGMSCAEHQDNLTGGLAALAKWREKNGVKQCPNCHADIEKNGGCNHMTCFFCKTHICWICMKTFSDRGSNGGVYPHMQREHGGHTTYDD</sequence>
<evidence type="ECO:0000313" key="14">
    <source>
        <dbReference type="Proteomes" id="UP001221757"/>
    </source>
</evidence>
<keyword evidence="6 9" id="KW-0863">Zinc-finger</keyword>
<evidence type="ECO:0000259" key="12">
    <source>
        <dbReference type="PROSITE" id="PS51873"/>
    </source>
</evidence>
<evidence type="ECO:0000256" key="8">
    <source>
        <dbReference type="ARBA" id="ARBA00022833"/>
    </source>
</evidence>
<dbReference type="PANTHER" id="PTHR11685">
    <property type="entry name" value="RBR FAMILY RING FINGER AND IBR DOMAIN-CONTAINING"/>
    <property type="match status" value="1"/>
</dbReference>
<evidence type="ECO:0000256" key="5">
    <source>
        <dbReference type="ARBA" id="ARBA00022737"/>
    </source>
</evidence>
<dbReference type="GO" id="GO:0008270">
    <property type="term" value="F:zinc ion binding"/>
    <property type="evidence" value="ECO:0007669"/>
    <property type="project" value="UniProtKB-KW"/>
</dbReference>